<accession>A0ACB9ZGK1</accession>
<evidence type="ECO:0000313" key="2">
    <source>
        <dbReference type="Proteomes" id="UP001497700"/>
    </source>
</evidence>
<name>A0ACB9ZGK1_9PEZI</name>
<protein>
    <submittedName>
        <fullName evidence="1">Uncharacterized protein</fullName>
    </submittedName>
</protein>
<dbReference type="Proteomes" id="UP001497700">
    <property type="component" value="Unassembled WGS sequence"/>
</dbReference>
<gene>
    <name evidence="1" type="ORF">F4820DRAFT_402750</name>
</gene>
<dbReference type="EMBL" id="MU393423">
    <property type="protein sequence ID" value="KAI4870604.1"/>
    <property type="molecule type" value="Genomic_DNA"/>
</dbReference>
<comment type="caution">
    <text evidence="1">The sequence shown here is derived from an EMBL/GenBank/DDBJ whole genome shotgun (WGS) entry which is preliminary data.</text>
</comment>
<evidence type="ECO:0000313" key="1">
    <source>
        <dbReference type="EMBL" id="KAI4870604.1"/>
    </source>
</evidence>
<keyword evidence="2" id="KW-1185">Reference proteome</keyword>
<reference evidence="1 2" key="1">
    <citation type="journal article" date="2022" name="New Phytol.">
        <title>Ecological generalism drives hyperdiversity of secondary metabolite gene clusters in xylarialean endophytes.</title>
        <authorList>
            <person name="Franco M.E.E."/>
            <person name="Wisecaver J.H."/>
            <person name="Arnold A.E."/>
            <person name="Ju Y.M."/>
            <person name="Slot J.C."/>
            <person name="Ahrendt S."/>
            <person name="Moore L.P."/>
            <person name="Eastman K.E."/>
            <person name="Scott K."/>
            <person name="Konkel Z."/>
            <person name="Mondo S.J."/>
            <person name="Kuo A."/>
            <person name="Hayes R.D."/>
            <person name="Haridas S."/>
            <person name="Andreopoulos B."/>
            <person name="Riley R."/>
            <person name="LaButti K."/>
            <person name="Pangilinan J."/>
            <person name="Lipzen A."/>
            <person name="Amirebrahimi M."/>
            <person name="Yan J."/>
            <person name="Adam C."/>
            <person name="Keymanesh K."/>
            <person name="Ng V."/>
            <person name="Louie K."/>
            <person name="Northen T."/>
            <person name="Drula E."/>
            <person name="Henrissat B."/>
            <person name="Hsieh H.M."/>
            <person name="Youens-Clark K."/>
            <person name="Lutzoni F."/>
            <person name="Miadlikowska J."/>
            <person name="Eastwood D.C."/>
            <person name="Hamelin R.C."/>
            <person name="Grigoriev I.V."/>
            <person name="U'Ren J.M."/>
        </authorList>
    </citation>
    <scope>NUCLEOTIDE SEQUENCE [LARGE SCALE GENOMIC DNA]</scope>
    <source>
        <strain evidence="1 2">CBS 119005</strain>
    </source>
</reference>
<sequence>MATITPYKRELPFIHRAWKTAVDHLSPYSMGIKLSSANGDNVVNEDHPPRATKRRRITDDSSENVPIGAADRLLSENPNDFEKALRVEILQITHKDSSSFRSSNLLNGTGSPAKKDIPPIRIRCKLSIFRWRVVAKEIKEVRILYCDSQICNLKVFRDTDDICRRARIYLNSPFHVPAEKICVERDDNNGFDLADHYLVQAELESAGDPRWPPADLLPKEDTHDILSGRPQDWVLSSQVVYRFDKHRTSAPVKVRKRVGAETTLDLMMDLDLRWSTYQSRDSTTEVGDSPPEVKAPFSNGALEPLTNGHVNGRVDSLANGLPRDDQDVFIDVIEEDEDHEEAATPSRSLRTREKTNYNLKILSDKARGKERKERKRRKMADSRSQAGQVTWILPNAGEVVLKNYSCIRCYAAHSSMGQLVEHVRDHYEFKYDIDPNYSRIWISQHGQGTPRRSMSSLLDDADLEGQESDFGDDISPQKAQRILTQQKPSQPSISGKPKDTRQLVPGNKQPMFDRLSKALLEPGSIVDPPKIDDTWLVQKHRDIIRDYSDVHQDEKEYISEWDAYVNRECVTSEPHLQEVYLSFVENKALWLSATQSRMTEFSKHLSYLKARNALAESTIADALAIMRRARSQKRPEQPEVTKPPSPRTEYRKSASGCAVCGQPVRGPSTLICSNLDCEKPLYHPDCIRGDAKMPIKERNWCCNHCCNS</sequence>
<organism evidence="1 2">
    <name type="scientific">Hypoxylon rubiginosum</name>
    <dbReference type="NCBI Taxonomy" id="110542"/>
    <lineage>
        <taxon>Eukaryota</taxon>
        <taxon>Fungi</taxon>
        <taxon>Dikarya</taxon>
        <taxon>Ascomycota</taxon>
        <taxon>Pezizomycotina</taxon>
        <taxon>Sordariomycetes</taxon>
        <taxon>Xylariomycetidae</taxon>
        <taxon>Xylariales</taxon>
        <taxon>Hypoxylaceae</taxon>
        <taxon>Hypoxylon</taxon>
    </lineage>
</organism>
<proteinExistence type="predicted"/>